<dbReference type="AlphaFoldDB" id="C8PSK2"/>
<dbReference type="GO" id="GO:0006313">
    <property type="term" value="P:DNA transposition"/>
    <property type="evidence" value="ECO:0007669"/>
    <property type="project" value="InterPro"/>
</dbReference>
<name>C8PSK2_9SPIR</name>
<dbReference type="InterPro" id="IPR025399">
    <property type="entry name" value="DUF4372"/>
</dbReference>
<protein>
    <recommendedName>
        <fullName evidence="8">Transposase, IS4 family</fullName>
    </recommendedName>
</protein>
<evidence type="ECO:0000256" key="1">
    <source>
        <dbReference type="ARBA" id="ARBA00010075"/>
    </source>
</evidence>
<dbReference type="PANTHER" id="PTHR33258:SF1">
    <property type="entry name" value="TRANSPOSASE INSL FOR INSERTION SEQUENCE ELEMENT IS186A-RELATED"/>
    <property type="match status" value="1"/>
</dbReference>
<dbReference type="InterPro" id="IPR002559">
    <property type="entry name" value="Transposase_11"/>
</dbReference>
<dbReference type="GO" id="GO:0004803">
    <property type="term" value="F:transposase activity"/>
    <property type="evidence" value="ECO:0007669"/>
    <property type="project" value="InterPro"/>
</dbReference>
<dbReference type="RefSeq" id="WP_006189578.1">
    <property type="nucleotide sequence ID" value="NZ_ACYH01000050.1"/>
</dbReference>
<evidence type="ECO:0000256" key="3">
    <source>
        <dbReference type="ARBA" id="ARBA00023125"/>
    </source>
</evidence>
<evidence type="ECO:0000259" key="6">
    <source>
        <dbReference type="Pfam" id="PF14294"/>
    </source>
</evidence>
<dbReference type="PANTHER" id="PTHR33258">
    <property type="entry name" value="TRANSPOSASE INSL FOR INSERTION SEQUENCE ELEMENT IS186A-RELATED"/>
    <property type="match status" value="1"/>
</dbReference>
<dbReference type="OrthoDB" id="368860at2"/>
<reference evidence="7" key="1">
    <citation type="submission" date="2009-07" db="EMBL/GenBank/DDBJ databases">
        <authorList>
            <person name="Madupu R."/>
            <person name="Sebastian Y."/>
            <person name="Durkin A.S."/>
            <person name="Torralba M."/>
            <person name="Methe B."/>
            <person name="Sutton G.G."/>
            <person name="Strausberg R.L."/>
            <person name="Nelson K.E."/>
        </authorList>
    </citation>
    <scope>NUCLEOTIDE SEQUENCE [LARGE SCALE GENOMIC DNA]</scope>
    <source>
        <strain evidence="7">ATCC 35580</strain>
    </source>
</reference>
<dbReference type="EMBL" id="ACYH01000050">
    <property type="protein sequence ID" value="EEV19624.1"/>
    <property type="molecule type" value="Genomic_DNA"/>
</dbReference>
<dbReference type="Pfam" id="PF01609">
    <property type="entry name" value="DDE_Tnp_1"/>
    <property type="match status" value="1"/>
</dbReference>
<dbReference type="SUPFAM" id="SSF53098">
    <property type="entry name" value="Ribonuclease H-like"/>
    <property type="match status" value="1"/>
</dbReference>
<keyword evidence="3" id="KW-0238">DNA-binding</keyword>
<evidence type="ECO:0000313" key="7">
    <source>
        <dbReference type="EMBL" id="EEV19624.1"/>
    </source>
</evidence>
<dbReference type="InterPro" id="IPR012337">
    <property type="entry name" value="RNaseH-like_sf"/>
</dbReference>
<evidence type="ECO:0000256" key="2">
    <source>
        <dbReference type="ARBA" id="ARBA00022578"/>
    </source>
</evidence>
<keyword evidence="2" id="KW-0815">Transposition</keyword>
<dbReference type="GO" id="GO:0003677">
    <property type="term" value="F:DNA binding"/>
    <property type="evidence" value="ECO:0007669"/>
    <property type="project" value="UniProtKB-KW"/>
</dbReference>
<sequence>MLTQSDKYCKGFSTWQQLVTMCYAQIANPHGLRSLIDSINASGSCRYHLGIYKDLVRSTLSYANNHRSPEVFKKLFYSLRDTLDRSARKKLRKDFYAIDATEISLNINDFPWATFRSAIGGIKINMKYDINNSVPDYLFMTNANEHENHTLNDMHLSKGDTATFDKGYCNYSTFGAFCEKDIFFVTRLKENAKYTVIASRLTDSPLVVSDETIIFSGKQTKTKCPYQLRKVVSIDEKTNKSIIILTNIFDLSAADIAKLYRER</sequence>
<dbReference type="Pfam" id="PF14294">
    <property type="entry name" value="DUF4372"/>
    <property type="match status" value="1"/>
</dbReference>
<dbReference type="NCBIfam" id="NF033592">
    <property type="entry name" value="transpos_IS4_1"/>
    <property type="match status" value="1"/>
</dbReference>
<dbReference type="Proteomes" id="UP000004509">
    <property type="component" value="Unassembled WGS sequence"/>
</dbReference>
<feature type="domain" description="Transposase IS4-like" evidence="5">
    <location>
        <begin position="93"/>
        <end position="263"/>
    </location>
</feature>
<feature type="domain" description="DUF4372" evidence="6">
    <location>
        <begin position="4"/>
        <end position="51"/>
    </location>
</feature>
<dbReference type="InterPro" id="IPR047952">
    <property type="entry name" value="Transpos_IS4"/>
</dbReference>
<accession>C8PSK2</accession>
<evidence type="ECO:0000259" key="5">
    <source>
        <dbReference type="Pfam" id="PF01609"/>
    </source>
</evidence>
<comment type="similarity">
    <text evidence="1">Belongs to the transposase 11 family.</text>
</comment>
<dbReference type="eggNOG" id="COG3385">
    <property type="taxonomic scope" value="Bacteria"/>
</dbReference>
<gene>
    <name evidence="7" type="ORF">TREVI0001_2550</name>
</gene>
<evidence type="ECO:0000256" key="4">
    <source>
        <dbReference type="ARBA" id="ARBA00023172"/>
    </source>
</evidence>
<keyword evidence="4" id="KW-0233">DNA recombination</keyword>
<organism evidence="7">
    <name type="scientific">Treponema vincentii ATCC 35580</name>
    <dbReference type="NCBI Taxonomy" id="596324"/>
    <lineage>
        <taxon>Bacteria</taxon>
        <taxon>Pseudomonadati</taxon>
        <taxon>Spirochaetota</taxon>
        <taxon>Spirochaetia</taxon>
        <taxon>Spirochaetales</taxon>
        <taxon>Treponemataceae</taxon>
        <taxon>Treponema</taxon>
    </lineage>
</organism>
<proteinExistence type="inferred from homology"/>
<comment type="caution">
    <text evidence="7">The sequence shown here is derived from an EMBL/GenBank/DDBJ whole genome shotgun (WGS) entry which is preliminary data.</text>
</comment>
<evidence type="ECO:0008006" key="8">
    <source>
        <dbReference type="Google" id="ProtNLM"/>
    </source>
</evidence>